<name>A0ABY6P4Q0_9NOCA</name>
<organism evidence="3 4">
    <name type="scientific">Rhodococcus antarcticus</name>
    <dbReference type="NCBI Taxonomy" id="2987751"/>
    <lineage>
        <taxon>Bacteria</taxon>
        <taxon>Bacillati</taxon>
        <taxon>Actinomycetota</taxon>
        <taxon>Actinomycetes</taxon>
        <taxon>Mycobacteriales</taxon>
        <taxon>Nocardiaceae</taxon>
        <taxon>Rhodococcus</taxon>
    </lineage>
</organism>
<gene>
    <name evidence="3" type="ORF">RHODO2019_07825</name>
</gene>
<accession>A0ABY6P4Q0</accession>
<dbReference type="Proteomes" id="UP001164965">
    <property type="component" value="Chromosome"/>
</dbReference>
<evidence type="ECO:0000313" key="3">
    <source>
        <dbReference type="EMBL" id="UZJ26301.1"/>
    </source>
</evidence>
<keyword evidence="2" id="KW-0732">Signal</keyword>
<protein>
    <submittedName>
        <fullName evidence="3">DUF5642 family protein</fullName>
    </submittedName>
</protein>
<evidence type="ECO:0000313" key="4">
    <source>
        <dbReference type="Proteomes" id="UP001164965"/>
    </source>
</evidence>
<feature type="region of interest" description="Disordered" evidence="1">
    <location>
        <begin position="26"/>
        <end position="73"/>
    </location>
</feature>
<proteinExistence type="predicted"/>
<sequence>MRRTPAVLTLAAAAVLVAACGSTVDGSATAAPGGPSSSRSVGAGPTSAGGSSSSAPSSGSSSPSPGGDLASLLLGPGDFPPGYAVAAVDTATLAGLAGGVEGQVPGLTVTPPRCAQTNPYSDLTGAAGVTGANKAAALVVVEIVGPADAGALGRLGATLKDCSSFSASFTGPDGTPLSLQASSRALQAPPVDAGDTLGYTSTSTADVGSGTPFTTTQSQLYARVGPTLVGVALSSISGAPVDQDLLDRLFTAAVAKVAAG</sequence>
<feature type="chain" id="PRO_5045386608" evidence="2">
    <location>
        <begin position="31"/>
        <end position="260"/>
    </location>
</feature>
<dbReference type="RefSeq" id="WP_265384405.1">
    <property type="nucleotide sequence ID" value="NZ_CP110615.1"/>
</dbReference>
<dbReference type="EMBL" id="CP110615">
    <property type="protein sequence ID" value="UZJ26301.1"/>
    <property type="molecule type" value="Genomic_DNA"/>
</dbReference>
<feature type="signal peptide" evidence="2">
    <location>
        <begin position="1"/>
        <end position="30"/>
    </location>
</feature>
<keyword evidence="4" id="KW-1185">Reference proteome</keyword>
<evidence type="ECO:0000256" key="1">
    <source>
        <dbReference type="SAM" id="MobiDB-lite"/>
    </source>
</evidence>
<reference evidence="3" key="1">
    <citation type="submission" date="2022-10" db="EMBL/GenBank/DDBJ databases">
        <title>Rhodococcus sp.75.</title>
        <authorList>
            <person name="Sun M."/>
        </authorList>
    </citation>
    <scope>NUCLEOTIDE SEQUENCE</scope>
    <source>
        <strain evidence="3">75</strain>
    </source>
</reference>
<evidence type="ECO:0000256" key="2">
    <source>
        <dbReference type="SAM" id="SignalP"/>
    </source>
</evidence>
<dbReference type="PROSITE" id="PS51257">
    <property type="entry name" value="PROKAR_LIPOPROTEIN"/>
    <property type="match status" value="1"/>
</dbReference>